<sequence length="146" mass="16764">MTQTHILDDPRLLLLVTGLAWSALIALLKKAVNAVENKIDDNAKKVSALQSEMATIVGDTKYRIERNFRDLVDESRTDIKELGVCIENAASERRDEIAKLEREHDEKMESLRRECVSRHEFRLLSINMNEKIETIHKHIISNGVKD</sequence>
<keyword evidence="2" id="KW-0472">Membrane</keyword>
<name>A0A3B1BAV9_9ZZZZ</name>
<evidence type="ECO:0000313" key="3">
    <source>
        <dbReference type="EMBL" id="VAX15339.1"/>
    </source>
</evidence>
<gene>
    <name evidence="3" type="ORF">MNBD_NITROSPINAE04-1948</name>
</gene>
<protein>
    <submittedName>
        <fullName evidence="3">Uncharacterized protein</fullName>
    </submittedName>
</protein>
<evidence type="ECO:0000256" key="2">
    <source>
        <dbReference type="SAM" id="Phobius"/>
    </source>
</evidence>
<keyword evidence="2" id="KW-1133">Transmembrane helix</keyword>
<dbReference type="AlphaFoldDB" id="A0A3B1BAV9"/>
<feature type="transmembrane region" description="Helical" evidence="2">
    <location>
        <begin position="12"/>
        <end position="28"/>
    </location>
</feature>
<evidence type="ECO:0000256" key="1">
    <source>
        <dbReference type="SAM" id="Coils"/>
    </source>
</evidence>
<organism evidence="3">
    <name type="scientific">hydrothermal vent metagenome</name>
    <dbReference type="NCBI Taxonomy" id="652676"/>
    <lineage>
        <taxon>unclassified sequences</taxon>
        <taxon>metagenomes</taxon>
        <taxon>ecological metagenomes</taxon>
    </lineage>
</organism>
<feature type="coiled-coil region" evidence="1">
    <location>
        <begin position="86"/>
        <end position="114"/>
    </location>
</feature>
<reference evidence="3" key="1">
    <citation type="submission" date="2018-06" db="EMBL/GenBank/DDBJ databases">
        <authorList>
            <person name="Zhirakovskaya E."/>
        </authorList>
    </citation>
    <scope>NUCLEOTIDE SEQUENCE</scope>
</reference>
<accession>A0A3B1BAV9</accession>
<keyword evidence="2" id="KW-0812">Transmembrane</keyword>
<proteinExistence type="predicted"/>
<dbReference type="EMBL" id="UOGA01000035">
    <property type="protein sequence ID" value="VAX15339.1"/>
    <property type="molecule type" value="Genomic_DNA"/>
</dbReference>
<keyword evidence="1" id="KW-0175">Coiled coil</keyword>